<organism evidence="3 4">
    <name type="scientific">Xylocopilactobacillus apis</name>
    <dbReference type="NCBI Taxonomy" id="2932183"/>
    <lineage>
        <taxon>Bacteria</taxon>
        <taxon>Bacillati</taxon>
        <taxon>Bacillota</taxon>
        <taxon>Bacilli</taxon>
        <taxon>Lactobacillales</taxon>
        <taxon>Lactobacillaceae</taxon>
        <taxon>Xylocopilactobacillus</taxon>
    </lineage>
</organism>
<feature type="domain" description="Peptidase C39-like" evidence="2">
    <location>
        <begin position="188"/>
        <end position="326"/>
    </location>
</feature>
<reference evidence="3 4" key="1">
    <citation type="journal article" date="2023" name="Microbiol. Spectr.">
        <title>Symbiosis of Carpenter Bees with Uncharacterized Lactic Acid Bacteria Showing NAD Auxotrophy.</title>
        <authorList>
            <person name="Kawasaki S."/>
            <person name="Ozawa K."/>
            <person name="Mori T."/>
            <person name="Yamamoto A."/>
            <person name="Ito M."/>
            <person name="Ohkuma M."/>
            <person name="Sakamoto M."/>
            <person name="Matsutani M."/>
        </authorList>
    </citation>
    <scope>NUCLEOTIDE SEQUENCE [LARGE SCALE GENOMIC DNA]</scope>
    <source>
        <strain evidence="3 4">KimC2</strain>
    </source>
</reference>
<dbReference type="InterPro" id="IPR039564">
    <property type="entry name" value="Peptidase_C39-like"/>
</dbReference>
<protein>
    <recommendedName>
        <fullName evidence="5">Peptidase C39-like domain-containing protein</fullName>
    </recommendedName>
</protein>
<dbReference type="EMBL" id="AP026801">
    <property type="protein sequence ID" value="BDR56345.1"/>
    <property type="molecule type" value="Genomic_DNA"/>
</dbReference>
<dbReference type="PANTHER" id="PTHR37806">
    <property type="entry name" value="LMO0724 PROTEIN"/>
    <property type="match status" value="1"/>
</dbReference>
<dbReference type="Gene3D" id="3.90.70.10">
    <property type="entry name" value="Cysteine proteinases"/>
    <property type="match status" value="1"/>
</dbReference>
<feature type="domain" description="S-layer protein C-terminal" evidence="1">
    <location>
        <begin position="54"/>
        <end position="98"/>
    </location>
</feature>
<evidence type="ECO:0000313" key="3">
    <source>
        <dbReference type="EMBL" id="BDR56345.1"/>
    </source>
</evidence>
<feature type="domain" description="S-layer protein C-terminal" evidence="1">
    <location>
        <begin position="128"/>
        <end position="172"/>
    </location>
</feature>
<evidence type="ECO:0000313" key="4">
    <source>
        <dbReference type="Proteomes" id="UP001321804"/>
    </source>
</evidence>
<evidence type="ECO:0000259" key="2">
    <source>
        <dbReference type="Pfam" id="PF13529"/>
    </source>
</evidence>
<sequence>MFKLFKKKLLFFWGILIVMLSQSLPLVNGTYVNASSVTSFVGVIDYVSGYSVRVYQNNGTVMQPTTKMLLDGTTWKVFDTSIVNGIEYYNLGGNQWVQSKFIKNFVAPKWDGQSYLTIGYEAGYGIAVYKDAGSSSVVPGKTLKNGTTWKVLSQKNVNGTPWYQLGSNQWVNGKYTLFGKVSSSSVKLSVPYHSQYVPVFAPWGCASTAMAMLVEYEGPTVDLRYAQDHLPMYPTPGGQKGNVYTGVGFGYVINSTALTKYAQNWNTNVRNITGSSVNTIKNLVLSGHPVLYYGFSSYQKLPGDQRRNHCKVIVGYDNGNFLIHDPLYYSSSDRSGSGGTRSIGYYNGYDNGAIYWSSTSKLTNEYAGSAISIK</sequence>
<name>A0AAU9D229_9LACO</name>
<gene>
    <name evidence="3" type="ORF">KIMC2_09070</name>
</gene>
<dbReference type="AlphaFoldDB" id="A0AAU9D229"/>
<dbReference type="Pfam" id="PF13529">
    <property type="entry name" value="Peptidase_C39_2"/>
    <property type="match status" value="1"/>
</dbReference>
<evidence type="ECO:0008006" key="5">
    <source>
        <dbReference type="Google" id="ProtNLM"/>
    </source>
</evidence>
<dbReference type="RefSeq" id="WP_317698258.1">
    <property type="nucleotide sequence ID" value="NZ_AP026801.1"/>
</dbReference>
<proteinExistence type="predicted"/>
<dbReference type="Pfam" id="PF03217">
    <property type="entry name" value="SlpA"/>
    <property type="match status" value="2"/>
</dbReference>
<dbReference type="Proteomes" id="UP001321804">
    <property type="component" value="Chromosome"/>
</dbReference>
<dbReference type="InterPro" id="IPR024968">
    <property type="entry name" value="SlpA_C_lactobacillus"/>
</dbReference>
<accession>A0AAU9D229</accession>
<keyword evidence="4" id="KW-1185">Reference proteome</keyword>
<dbReference type="PANTHER" id="PTHR37806:SF1">
    <property type="entry name" value="PEPTIDASE C39-LIKE DOMAIN-CONTAINING PROTEIN"/>
    <property type="match status" value="1"/>
</dbReference>
<dbReference type="KEGG" id="xak:KIMC2_09070"/>
<evidence type="ECO:0000259" key="1">
    <source>
        <dbReference type="Pfam" id="PF03217"/>
    </source>
</evidence>